<dbReference type="Pfam" id="PF03816">
    <property type="entry name" value="LytR_cpsA_psr"/>
    <property type="match status" value="1"/>
</dbReference>
<keyword evidence="6" id="KW-1185">Reference proteome</keyword>
<protein>
    <submittedName>
        <fullName evidence="5">LCP family protein</fullName>
    </submittedName>
</protein>
<proteinExistence type="inferred from homology"/>
<feature type="domain" description="Cell envelope-related transcriptional attenuator" evidence="3">
    <location>
        <begin position="76"/>
        <end position="200"/>
    </location>
</feature>
<evidence type="ECO:0000313" key="5">
    <source>
        <dbReference type="EMBL" id="MEQ2709685.1"/>
    </source>
</evidence>
<feature type="transmembrane region" description="Helical" evidence="2">
    <location>
        <begin position="15"/>
        <end position="37"/>
    </location>
</feature>
<evidence type="ECO:0000313" key="6">
    <source>
        <dbReference type="Proteomes" id="UP001482154"/>
    </source>
</evidence>
<gene>
    <name evidence="5" type="ORF">AAAU51_00590</name>
</gene>
<dbReference type="EMBL" id="JBBNIN010000001">
    <property type="protein sequence ID" value="MEQ2709685.1"/>
    <property type="molecule type" value="Genomic_DNA"/>
</dbReference>
<dbReference type="InterPro" id="IPR050922">
    <property type="entry name" value="LytR/CpsA/Psr_CW_biosynth"/>
</dbReference>
<evidence type="ECO:0000256" key="2">
    <source>
        <dbReference type="SAM" id="Phobius"/>
    </source>
</evidence>
<dbReference type="PANTHER" id="PTHR33392">
    <property type="entry name" value="POLYISOPRENYL-TEICHOIC ACID--PEPTIDOGLYCAN TEICHOIC ACID TRANSFERASE TAGU"/>
    <property type="match status" value="1"/>
</dbReference>
<dbReference type="Gene3D" id="3.30.70.2390">
    <property type="match status" value="1"/>
</dbReference>
<accession>A0ABV1IRU3</accession>
<dbReference type="RefSeq" id="WP_349110010.1">
    <property type="nucleotide sequence ID" value="NZ_JBBNIN010000001.1"/>
</dbReference>
<dbReference type="InterPro" id="IPR027381">
    <property type="entry name" value="LytR/CpsA/Psr_C"/>
</dbReference>
<evidence type="ECO:0000256" key="1">
    <source>
        <dbReference type="ARBA" id="ARBA00006068"/>
    </source>
</evidence>
<evidence type="ECO:0000259" key="3">
    <source>
        <dbReference type="Pfam" id="PF03816"/>
    </source>
</evidence>
<comment type="similarity">
    <text evidence="1">Belongs to the LytR/CpsA/Psr (LCP) family.</text>
</comment>
<keyword evidence="2" id="KW-1133">Transmembrane helix</keyword>
<keyword evidence="2" id="KW-0472">Membrane</keyword>
<evidence type="ECO:0000259" key="4">
    <source>
        <dbReference type="Pfam" id="PF13399"/>
    </source>
</evidence>
<reference evidence="5 6" key="1">
    <citation type="submission" date="2024-04" db="EMBL/GenBank/DDBJ databases">
        <title>Human intestinal bacterial collection.</title>
        <authorList>
            <person name="Pauvert C."/>
            <person name="Hitch T.C.A."/>
            <person name="Clavel T."/>
        </authorList>
    </citation>
    <scope>NUCLEOTIDE SEQUENCE [LARGE SCALE GENOMIC DNA]</scope>
    <source>
        <strain evidence="5 6">CLA-AA-H249</strain>
    </source>
</reference>
<dbReference type="InterPro" id="IPR004474">
    <property type="entry name" value="LytR_CpsA_psr"/>
</dbReference>
<comment type="caution">
    <text evidence="5">The sequence shown here is derived from an EMBL/GenBank/DDBJ whole genome shotgun (WGS) entry which is preliminary data.</text>
</comment>
<dbReference type="Pfam" id="PF13399">
    <property type="entry name" value="LytR_C"/>
    <property type="match status" value="1"/>
</dbReference>
<name>A0ABV1IRU3_9FIRM</name>
<sequence>MAKKKKKNKLGAKAIFARILVVILVTAIGGVASFFGFKTYFASKFKKDKKAEIAKQLKEESKEKVDVGMIQTGNSIVIRIYHNRNQEMIFVPLRQDMTLKLTKSGKKAVKETLGINVSKATVADVIKATKEDGALMKKQVENTLGITINSYELLSRKKFVTLINKAGDIKVEFDQAMSYTDSTDKYVTLNEGENSLNGTAVYSLMSETDIFEDKNQQAELTGEICVAVAATLNDKSLSEYKEYAQEYFDAVDSDGSYENVESYLKRIRQIKDKNLNFKVLDGTESNGKFKLDTDEAKRVFDEMLSEDGDLSSALSSSTTEAKKTTESSLSSKNISIEIQNSTSISGLAGRWKDKLSSDGYTVGSVKTYREGSLTHTKIIVEDKSLGQDLKSYFKNPEYTVGTVSSGARICIIVGTEDEI</sequence>
<dbReference type="PANTHER" id="PTHR33392:SF6">
    <property type="entry name" value="POLYISOPRENYL-TEICHOIC ACID--PEPTIDOGLYCAN TEICHOIC ACID TRANSFERASE TAGU"/>
    <property type="match status" value="1"/>
</dbReference>
<keyword evidence="2" id="KW-0812">Transmembrane</keyword>
<feature type="domain" description="LytR/CpsA/Psr regulator C-terminal" evidence="4">
    <location>
        <begin position="334"/>
        <end position="415"/>
    </location>
</feature>
<dbReference type="Gene3D" id="3.40.630.190">
    <property type="entry name" value="LCP protein"/>
    <property type="match status" value="1"/>
</dbReference>
<dbReference type="Proteomes" id="UP001482154">
    <property type="component" value="Unassembled WGS sequence"/>
</dbReference>
<organism evidence="5 6">
    <name type="scientific">Anaerostipes amylophilus</name>
    <dbReference type="NCBI Taxonomy" id="2981779"/>
    <lineage>
        <taxon>Bacteria</taxon>
        <taxon>Bacillati</taxon>
        <taxon>Bacillota</taxon>
        <taxon>Clostridia</taxon>
        <taxon>Lachnospirales</taxon>
        <taxon>Lachnospiraceae</taxon>
        <taxon>Anaerostipes</taxon>
    </lineage>
</organism>